<reference evidence="3 4" key="1">
    <citation type="submission" date="2019-02" db="EMBL/GenBank/DDBJ databases">
        <title>Hansschlegelia quercus sp. nov., a novel methylotrophic bacterium from buds of oak (Quercus robur L.).</title>
        <authorList>
            <person name="Agafonova N.V."/>
            <person name="Kaparullina E.N."/>
            <person name="Grouzdev D.S."/>
            <person name="Doronina N.V."/>
        </authorList>
    </citation>
    <scope>NUCLEOTIDE SEQUENCE [LARGE SCALE GENOMIC DNA]</scope>
    <source>
        <strain evidence="3 4">Dub</strain>
    </source>
</reference>
<feature type="chain" id="PRO_5020528883" evidence="2">
    <location>
        <begin position="22"/>
        <end position="183"/>
    </location>
</feature>
<dbReference type="InterPro" id="IPR022061">
    <property type="entry name" value="DUF3617"/>
</dbReference>
<accession>A0A4Q9GMX0</accession>
<dbReference type="Proteomes" id="UP000291613">
    <property type="component" value="Unassembled WGS sequence"/>
</dbReference>
<dbReference type="EMBL" id="SIUB01000005">
    <property type="protein sequence ID" value="TBN52553.1"/>
    <property type="molecule type" value="Genomic_DNA"/>
</dbReference>
<evidence type="ECO:0000313" key="4">
    <source>
        <dbReference type="Proteomes" id="UP000291613"/>
    </source>
</evidence>
<name>A0A4Q9GMX0_9HYPH</name>
<evidence type="ECO:0000256" key="2">
    <source>
        <dbReference type="SAM" id="SignalP"/>
    </source>
</evidence>
<protein>
    <submittedName>
        <fullName evidence="3">DUF3617 family protein</fullName>
    </submittedName>
</protein>
<dbReference type="OrthoDB" id="8113882at2"/>
<sequence>MRSKAIILALPLIAASSALLAAQGFHLPPRKPGQWDMSISVDTAAMPPQIITMCLNDETDKLLNERFGGMASTMCSRQDQTKEGDSIILESECALGEMKSTSHTVVTGDFDAAYTMKTKVTMEGQRDSPGNFDKVAPAGPTSQETTIQAKRVGECKSGYKPGDIDLGGGKVINVRDMPAPKIE</sequence>
<gene>
    <name evidence="3" type="ORF">EYR15_12040</name>
</gene>
<feature type="region of interest" description="Disordered" evidence="1">
    <location>
        <begin position="123"/>
        <end position="145"/>
    </location>
</feature>
<proteinExistence type="predicted"/>
<evidence type="ECO:0000313" key="3">
    <source>
        <dbReference type="EMBL" id="TBN52553.1"/>
    </source>
</evidence>
<evidence type="ECO:0000256" key="1">
    <source>
        <dbReference type="SAM" id="MobiDB-lite"/>
    </source>
</evidence>
<organism evidence="3 4">
    <name type="scientific">Hansschlegelia quercus</name>
    <dbReference type="NCBI Taxonomy" id="2528245"/>
    <lineage>
        <taxon>Bacteria</taxon>
        <taxon>Pseudomonadati</taxon>
        <taxon>Pseudomonadota</taxon>
        <taxon>Alphaproteobacteria</taxon>
        <taxon>Hyphomicrobiales</taxon>
        <taxon>Methylopilaceae</taxon>
        <taxon>Hansschlegelia</taxon>
    </lineage>
</organism>
<keyword evidence="2" id="KW-0732">Signal</keyword>
<comment type="caution">
    <text evidence="3">The sequence shown here is derived from an EMBL/GenBank/DDBJ whole genome shotgun (WGS) entry which is preliminary data.</text>
</comment>
<keyword evidence="4" id="KW-1185">Reference proteome</keyword>
<dbReference type="Pfam" id="PF12276">
    <property type="entry name" value="DUF3617"/>
    <property type="match status" value="1"/>
</dbReference>
<dbReference type="AlphaFoldDB" id="A0A4Q9GMX0"/>
<dbReference type="RefSeq" id="WP_131003785.1">
    <property type="nucleotide sequence ID" value="NZ_JBHSZR010000013.1"/>
</dbReference>
<feature type="signal peptide" evidence="2">
    <location>
        <begin position="1"/>
        <end position="21"/>
    </location>
</feature>